<protein>
    <submittedName>
        <fullName evidence="12">Unannotated protein</fullName>
    </submittedName>
</protein>
<evidence type="ECO:0000256" key="2">
    <source>
        <dbReference type="ARBA" id="ARBA00007699"/>
    </source>
</evidence>
<dbReference type="EMBL" id="CAFBRX010000030">
    <property type="protein sequence ID" value="CAB5116782.1"/>
    <property type="molecule type" value="Genomic_DNA"/>
</dbReference>
<dbReference type="NCBIfam" id="NF008954">
    <property type="entry name" value="PRK12296.1"/>
    <property type="match status" value="1"/>
</dbReference>
<dbReference type="EMBL" id="CAEZZV010000036">
    <property type="protein sequence ID" value="CAB4773997.1"/>
    <property type="molecule type" value="Genomic_DNA"/>
</dbReference>
<evidence type="ECO:0000259" key="10">
    <source>
        <dbReference type="PROSITE" id="PS51881"/>
    </source>
</evidence>
<dbReference type="SUPFAM" id="SSF52540">
    <property type="entry name" value="P-loop containing nucleoside triphosphate hydrolases"/>
    <property type="match status" value="1"/>
</dbReference>
<dbReference type="NCBIfam" id="TIGR03595">
    <property type="entry name" value="Obg_CgtA_exten"/>
    <property type="match status" value="1"/>
</dbReference>
<dbReference type="EMBL" id="CAEZVL010000063">
    <property type="protein sequence ID" value="CAB4628979.1"/>
    <property type="molecule type" value="Genomic_DNA"/>
</dbReference>
<keyword evidence="4" id="KW-0479">Metal-binding</keyword>
<dbReference type="GO" id="GO:0000287">
    <property type="term" value="F:magnesium ion binding"/>
    <property type="evidence" value="ECO:0007669"/>
    <property type="project" value="InterPro"/>
</dbReference>
<dbReference type="Gene3D" id="3.30.300.350">
    <property type="entry name" value="GTP-binding protein OBG, C-terminal domain"/>
    <property type="match status" value="1"/>
</dbReference>
<dbReference type="InterPro" id="IPR006073">
    <property type="entry name" value="GTP-bd"/>
</dbReference>
<proteinExistence type="inferred from homology"/>
<dbReference type="InterPro" id="IPR006169">
    <property type="entry name" value="GTP1_OBG_dom"/>
</dbReference>
<feature type="domain" description="OBG-type G" evidence="9">
    <location>
        <begin position="161"/>
        <end position="322"/>
    </location>
</feature>
<evidence type="ECO:0000256" key="6">
    <source>
        <dbReference type="ARBA" id="ARBA00022801"/>
    </source>
</evidence>
<evidence type="ECO:0000259" key="11">
    <source>
        <dbReference type="PROSITE" id="PS51883"/>
    </source>
</evidence>
<organism evidence="12">
    <name type="scientific">freshwater metagenome</name>
    <dbReference type="NCBI Taxonomy" id="449393"/>
    <lineage>
        <taxon>unclassified sequences</taxon>
        <taxon>metagenomes</taxon>
        <taxon>ecological metagenomes</taxon>
    </lineage>
</organism>
<dbReference type="Gene3D" id="3.40.50.300">
    <property type="entry name" value="P-loop containing nucleotide triphosphate hydrolases"/>
    <property type="match status" value="1"/>
</dbReference>
<dbReference type="PROSITE" id="PS51710">
    <property type="entry name" value="G_OBG"/>
    <property type="match status" value="1"/>
</dbReference>
<keyword evidence="6" id="KW-0378">Hydrolase</keyword>
<name>A0A6J6B8A7_9ZZZZ</name>
<evidence type="ECO:0000256" key="4">
    <source>
        <dbReference type="ARBA" id="ARBA00022723"/>
    </source>
</evidence>
<evidence type="ECO:0000313" key="14">
    <source>
        <dbReference type="EMBL" id="CAB4628979.1"/>
    </source>
</evidence>
<dbReference type="NCBIfam" id="NF008955">
    <property type="entry name" value="PRK12297.1"/>
    <property type="match status" value="1"/>
</dbReference>
<keyword evidence="3" id="KW-0963">Cytoplasm</keyword>
<sequence>MSQFVDECQLNVRAGDGGAGCVSFRREGPEAMGGPNGGDGGQGGDVWMVADRNVASLLAFRDHPHRIAGNGVHGKGKDLHGKRGDVMEVRVPEGTLIKDMYSGEILADLTHHGDRWLAAHGGRGGRGNARFMANRRRAPNFAEQGESGVERWLKLELKLIADVALVGFPNAGKSTLISVISAAKPKIAAYPFTTLEPNLGVVRIDNVTEFIVADIPGLIEGAAEGKGLGHRFLRHVERARVLCILIDLAPVDDTSPEDQLNVLLRELESYDPRLLERPRVIVGTKTDSATVAMVDEWEGMLISAITNQGLRELVGRLASLVHSARADLPVLEGRVILKPESDGSWVEKIAAGGGFRVHGRKAERAVHLNDVTTPEAMTYIEERLKKLGVPRLLSRAGAVAGDVVWIGDFSFDYAPDI</sequence>
<dbReference type="SUPFAM" id="SSF102741">
    <property type="entry name" value="Obg GTP-binding protein C-terminal domain"/>
    <property type="match status" value="1"/>
</dbReference>
<dbReference type="Pfam" id="PF09269">
    <property type="entry name" value="DUF1967"/>
    <property type="match status" value="1"/>
</dbReference>
<dbReference type="InterPro" id="IPR015349">
    <property type="entry name" value="OCT_dom"/>
</dbReference>
<dbReference type="InterPro" id="IPR036726">
    <property type="entry name" value="GTP1_OBG_dom_sf"/>
</dbReference>
<evidence type="ECO:0000256" key="3">
    <source>
        <dbReference type="ARBA" id="ARBA00022490"/>
    </source>
</evidence>
<dbReference type="PROSITE" id="PS51883">
    <property type="entry name" value="OBG"/>
    <property type="match status" value="1"/>
</dbReference>
<dbReference type="GO" id="GO:0005525">
    <property type="term" value="F:GTP binding"/>
    <property type="evidence" value="ECO:0007669"/>
    <property type="project" value="UniProtKB-KW"/>
</dbReference>
<keyword evidence="5" id="KW-0547">Nucleotide-binding</keyword>
<evidence type="ECO:0000313" key="13">
    <source>
        <dbReference type="EMBL" id="CAB4591594.1"/>
    </source>
</evidence>
<evidence type="ECO:0000259" key="9">
    <source>
        <dbReference type="PROSITE" id="PS51710"/>
    </source>
</evidence>
<dbReference type="AlphaFoldDB" id="A0A6J6B8A7"/>
<dbReference type="FunFam" id="2.70.210.12:FF:000001">
    <property type="entry name" value="GTPase Obg"/>
    <property type="match status" value="1"/>
</dbReference>
<dbReference type="PROSITE" id="PS00905">
    <property type="entry name" value="GTP1_OBG"/>
    <property type="match status" value="1"/>
</dbReference>
<dbReference type="InterPro" id="IPR031167">
    <property type="entry name" value="G_OBG"/>
</dbReference>
<evidence type="ECO:0000256" key="8">
    <source>
        <dbReference type="ARBA" id="ARBA00023134"/>
    </source>
</evidence>
<dbReference type="PANTHER" id="PTHR11702">
    <property type="entry name" value="DEVELOPMENTALLY REGULATED GTP-BINDING PROTEIN-RELATED"/>
    <property type="match status" value="1"/>
</dbReference>
<dbReference type="PROSITE" id="PS51881">
    <property type="entry name" value="OCT"/>
    <property type="match status" value="1"/>
</dbReference>
<dbReference type="InterPro" id="IPR006074">
    <property type="entry name" value="GTP1-OBG_CS"/>
</dbReference>
<dbReference type="EMBL" id="CAEZUK010000016">
    <property type="protein sequence ID" value="CAB4591594.1"/>
    <property type="molecule type" value="Genomic_DNA"/>
</dbReference>
<dbReference type="SUPFAM" id="SSF82051">
    <property type="entry name" value="Obg GTP-binding protein N-terminal domain"/>
    <property type="match status" value="1"/>
</dbReference>
<keyword evidence="7" id="KW-0460">Magnesium</keyword>
<dbReference type="EMBL" id="CAEZSL010000020">
    <property type="protein sequence ID" value="CAB4535342.1"/>
    <property type="molecule type" value="Genomic_DNA"/>
</dbReference>
<keyword evidence="8" id="KW-0342">GTP-binding</keyword>
<accession>A0A6J6B8A7</accession>
<comment type="similarity">
    <text evidence="2">Belongs to the TRAFAC class OBG-HflX-like GTPase superfamily. OBG GTPase family.</text>
</comment>
<dbReference type="EMBL" id="CAFBQJ010000151">
    <property type="protein sequence ID" value="CAB5050923.1"/>
    <property type="molecule type" value="Genomic_DNA"/>
</dbReference>
<feature type="domain" description="Obg" evidence="11">
    <location>
        <begin position="2"/>
        <end position="160"/>
    </location>
</feature>
<dbReference type="HAMAP" id="MF_01454">
    <property type="entry name" value="GTPase_Obg"/>
    <property type="match status" value="1"/>
</dbReference>
<dbReference type="InterPro" id="IPR014100">
    <property type="entry name" value="GTP-bd_Obg/CgtA"/>
</dbReference>
<dbReference type="InterPro" id="IPR027417">
    <property type="entry name" value="P-loop_NTPase"/>
</dbReference>
<dbReference type="Pfam" id="PF01018">
    <property type="entry name" value="GTP1_OBG"/>
    <property type="match status" value="1"/>
</dbReference>
<dbReference type="InterPro" id="IPR045086">
    <property type="entry name" value="OBG_GTPase"/>
</dbReference>
<dbReference type="NCBIfam" id="TIGR02729">
    <property type="entry name" value="Obg_CgtA"/>
    <property type="match status" value="1"/>
</dbReference>
<gene>
    <name evidence="12" type="ORF">UFOPK1421_00308</name>
    <name evidence="13" type="ORF">UFOPK1820_00181</name>
    <name evidence="14" type="ORF">UFOPK1960_00553</name>
    <name evidence="15" type="ORF">UFOPK2921_00423</name>
    <name evidence="16" type="ORF">UFOPK3889_00090</name>
    <name evidence="17" type="ORF">UFOPK4275_00864</name>
    <name evidence="18" type="ORF">UFOPK4422_00445</name>
</gene>
<dbReference type="PRINTS" id="PR00326">
    <property type="entry name" value="GTP1OBG"/>
</dbReference>
<dbReference type="InterPro" id="IPR036346">
    <property type="entry name" value="GTP-bd_prot_GTP1/OBG_C_sf"/>
</dbReference>
<dbReference type="CDD" id="cd01898">
    <property type="entry name" value="Obg"/>
    <property type="match status" value="1"/>
</dbReference>
<evidence type="ECO:0000313" key="12">
    <source>
        <dbReference type="EMBL" id="CAB4535342.1"/>
    </source>
</evidence>
<dbReference type="PANTHER" id="PTHR11702:SF31">
    <property type="entry name" value="MITOCHONDRIAL RIBOSOME-ASSOCIATED GTPASE 2"/>
    <property type="match status" value="1"/>
</dbReference>
<dbReference type="EMBL" id="CAFBNZ010000007">
    <property type="protein sequence ID" value="CAB4966642.1"/>
    <property type="molecule type" value="Genomic_DNA"/>
</dbReference>
<evidence type="ECO:0000256" key="5">
    <source>
        <dbReference type="ARBA" id="ARBA00022741"/>
    </source>
</evidence>
<reference evidence="12" key="1">
    <citation type="submission" date="2020-05" db="EMBL/GenBank/DDBJ databases">
        <authorList>
            <person name="Chiriac C."/>
            <person name="Salcher M."/>
            <person name="Ghai R."/>
            <person name="Kavagutti S V."/>
        </authorList>
    </citation>
    <scope>NUCLEOTIDE SEQUENCE</scope>
</reference>
<dbReference type="GO" id="GO:0003924">
    <property type="term" value="F:GTPase activity"/>
    <property type="evidence" value="ECO:0007669"/>
    <property type="project" value="InterPro"/>
</dbReference>
<evidence type="ECO:0000313" key="18">
    <source>
        <dbReference type="EMBL" id="CAB5116782.1"/>
    </source>
</evidence>
<dbReference type="Gene3D" id="2.70.210.12">
    <property type="entry name" value="GTP1/OBG domain"/>
    <property type="match status" value="1"/>
</dbReference>
<dbReference type="NCBIfam" id="NF008956">
    <property type="entry name" value="PRK12299.1"/>
    <property type="match status" value="1"/>
</dbReference>
<evidence type="ECO:0000313" key="15">
    <source>
        <dbReference type="EMBL" id="CAB4773997.1"/>
    </source>
</evidence>
<dbReference type="Pfam" id="PF01926">
    <property type="entry name" value="MMR_HSR1"/>
    <property type="match status" value="1"/>
</dbReference>
<evidence type="ECO:0000313" key="17">
    <source>
        <dbReference type="EMBL" id="CAB5050923.1"/>
    </source>
</evidence>
<comment type="cofactor">
    <cofactor evidence="1">
        <name>Mg(2+)</name>
        <dbReference type="ChEBI" id="CHEBI:18420"/>
    </cofactor>
</comment>
<evidence type="ECO:0000256" key="7">
    <source>
        <dbReference type="ARBA" id="ARBA00022842"/>
    </source>
</evidence>
<evidence type="ECO:0000256" key="1">
    <source>
        <dbReference type="ARBA" id="ARBA00001946"/>
    </source>
</evidence>
<evidence type="ECO:0000313" key="16">
    <source>
        <dbReference type="EMBL" id="CAB4966642.1"/>
    </source>
</evidence>
<feature type="domain" description="OCT" evidence="10">
    <location>
        <begin position="336"/>
        <end position="415"/>
    </location>
</feature>